<dbReference type="Proteomes" id="UP000001640">
    <property type="component" value="Chromosome 9"/>
</dbReference>
<dbReference type="InterPro" id="IPR013939">
    <property type="entry name" value="Regulatory_Dfp1/Him1"/>
</dbReference>
<dbReference type="InterPro" id="IPR036420">
    <property type="entry name" value="BRCT_dom_sf"/>
</dbReference>
<dbReference type="InterPro" id="IPR055116">
    <property type="entry name" value="DBF4_BRCT"/>
</dbReference>
<dbReference type="Gene3D" id="3.40.50.10190">
    <property type="entry name" value="BRCT domain"/>
    <property type="match status" value="1"/>
</dbReference>
<feature type="domain" description="DBF4 BRCT" evidence="2">
    <location>
        <begin position="112"/>
        <end position="204"/>
    </location>
</feature>
<evidence type="ECO:0000313" key="3">
    <source>
        <dbReference type="EMBL" id="CCC71813.1"/>
    </source>
</evidence>
<protein>
    <submittedName>
        <fullName evidence="3">Uncharacterized protein</fullName>
    </submittedName>
</protein>
<dbReference type="AlphaFoldDB" id="G0VJY1"/>
<gene>
    <name evidence="3" type="primary">NCAS0I01450</name>
    <name evidence="3" type="ordered locus">NCAS_0I01450</name>
</gene>
<dbReference type="InParanoid" id="G0VJY1"/>
<dbReference type="EMBL" id="HE576760">
    <property type="protein sequence ID" value="CCC71813.1"/>
    <property type="molecule type" value="Genomic_DNA"/>
</dbReference>
<dbReference type="RefSeq" id="XP_003678157.1">
    <property type="nucleotide sequence ID" value="XM_003678109.1"/>
</dbReference>
<reference key="2">
    <citation type="submission" date="2011-08" db="EMBL/GenBank/DDBJ databases">
        <title>Genome sequence of Naumovozyma castellii.</title>
        <authorList>
            <person name="Gordon J.L."/>
            <person name="Armisen D."/>
            <person name="Proux-Wera E."/>
            <person name="OhEigeartaigh S.S."/>
            <person name="Byrne K.P."/>
            <person name="Wolfe K.H."/>
        </authorList>
    </citation>
    <scope>NUCLEOTIDE SEQUENCE</scope>
    <source>
        <strain>Type strain:CBS 4309</strain>
    </source>
</reference>
<evidence type="ECO:0000313" key="4">
    <source>
        <dbReference type="Proteomes" id="UP000001640"/>
    </source>
</evidence>
<dbReference type="KEGG" id="ncs:NCAS_0I01450"/>
<dbReference type="STRING" id="1064592.G0VJY1"/>
<organism evidence="3 4">
    <name type="scientific">Naumovozyma castellii</name>
    <name type="common">Yeast</name>
    <name type="synonym">Saccharomyces castellii</name>
    <dbReference type="NCBI Taxonomy" id="27288"/>
    <lineage>
        <taxon>Eukaryota</taxon>
        <taxon>Fungi</taxon>
        <taxon>Dikarya</taxon>
        <taxon>Ascomycota</taxon>
        <taxon>Saccharomycotina</taxon>
        <taxon>Saccharomycetes</taxon>
        <taxon>Saccharomycetales</taxon>
        <taxon>Saccharomycetaceae</taxon>
        <taxon>Naumovozyma</taxon>
    </lineage>
</organism>
<feature type="domain" description="Regulatory subunit Dfp1/Him1 central region" evidence="1">
    <location>
        <begin position="225"/>
        <end position="281"/>
    </location>
</feature>
<dbReference type="eggNOG" id="KOG4139">
    <property type="taxonomic scope" value="Eukaryota"/>
</dbReference>
<dbReference type="OMA" id="VWSISAN"/>
<sequence length="498" mass="57350">MDSTEGYTESNNIQKCERRSSATLIDLSSDDFFLDSNGSPIDPIEIDETIKIPLPNLFSRTKRRRSIDYDHLGHKNAKSNGVRSIAGAISRNAKLLQETKEARTPEEEMIIWQQEWRSKLKDGLSVYFDSKNDPRANRVMKMKLDKKRDLLKRKFQSYGAKIIPFIDGNVNLIITRQSNPTILSANKDLKVWDYDKTTRFFQNLETNLSSLQATIGGNSTYSMPKDENVHYFGNSFVYLYDLKQEYAPIIKKEWSPEDLRDMKNLPYPIVRRGTYGRCPFIGDKMIDESSCERIMKRYRRDKIHKKYALNLHALYCHHAQPSLQPFNEKTCTIPHTKLDSKICYEKCKLKHPSSPMKSKHSASFNESILADEKLGVSLLSNENITDIDSSCLSSNNSFSISDSVHDCNPSGIYESNEKVNMTVLDRSKIDAFSLYLDSETKMIPAAMNKDLLRIRHGENWTREQGPIGDYISSEKHTRSMLNEKIYDKIDSLINNLRS</sequence>
<dbReference type="GeneID" id="96905502"/>
<dbReference type="HOGENOM" id="CLU_573749_0_0_1"/>
<reference evidence="3 4" key="1">
    <citation type="journal article" date="2011" name="Proc. Natl. Acad. Sci. U.S.A.">
        <title>Evolutionary erosion of yeast sex chromosomes by mating-type switching accidents.</title>
        <authorList>
            <person name="Gordon J.L."/>
            <person name="Armisen D."/>
            <person name="Proux-Wera E."/>
            <person name="Oheigeartaigh S.S."/>
            <person name="Byrne K.P."/>
            <person name="Wolfe K.H."/>
        </authorList>
    </citation>
    <scope>NUCLEOTIDE SEQUENCE [LARGE SCALE GENOMIC DNA]</scope>
    <source>
        <strain evidence="4">ATCC 76901 / BCRC 22586 / CBS 4309 / NBRC 1992 / NRRL Y-12630</strain>
    </source>
</reference>
<evidence type="ECO:0000259" key="2">
    <source>
        <dbReference type="Pfam" id="PF22437"/>
    </source>
</evidence>
<dbReference type="OrthoDB" id="21380at2759"/>
<name>G0VJY1_NAUCA</name>
<dbReference type="Pfam" id="PF22437">
    <property type="entry name" value="DBF4_BRCT"/>
    <property type="match status" value="1"/>
</dbReference>
<accession>G0VJY1</accession>
<dbReference type="Pfam" id="PF08630">
    <property type="entry name" value="Dfp1_Him1_M"/>
    <property type="match status" value="1"/>
</dbReference>
<proteinExistence type="predicted"/>
<evidence type="ECO:0000259" key="1">
    <source>
        <dbReference type="Pfam" id="PF08630"/>
    </source>
</evidence>
<keyword evidence="4" id="KW-1185">Reference proteome</keyword>